<dbReference type="Gene3D" id="3.10.310.50">
    <property type="match status" value="1"/>
</dbReference>
<dbReference type="STRING" id="1907941.BKE30_11195"/>
<dbReference type="AlphaFoldDB" id="A0A1S8CTD3"/>
<gene>
    <name evidence="2" type="ORF">BKE30_11195</name>
</gene>
<feature type="domain" description="TPM" evidence="1">
    <location>
        <begin position="41"/>
        <end position="162"/>
    </location>
</feature>
<comment type="caution">
    <text evidence="2">The sequence shown here is derived from an EMBL/GenBank/DDBJ whole genome shotgun (WGS) entry which is preliminary data.</text>
</comment>
<sequence length="186" mass="21392">MVTNDTDLMSSHQKIIESEKSLNIARWFRNFVYLPWYTRKCFNTEVRAQISNAVQQAEQDHAGEIQVIIEGHLPLDIALRGNTRLRAKQLFAEYGVWDTAYNSGVLLYINLCERKVEIVADRGIDHFVTSEHWNTICDNITALLKQKQYSAGVISGIEQIGQVLNQYYDKKIKDLGNELNNQAIFL</sequence>
<accession>A0A1S8CTD3</accession>
<protein>
    <recommendedName>
        <fullName evidence="1">TPM domain-containing protein</fullName>
    </recommendedName>
</protein>
<dbReference type="PANTHER" id="PTHR30373">
    <property type="entry name" value="UPF0603 PROTEIN YGCG"/>
    <property type="match status" value="1"/>
</dbReference>
<proteinExistence type="predicted"/>
<dbReference type="PANTHER" id="PTHR30373:SF8">
    <property type="entry name" value="BLL7265 PROTEIN"/>
    <property type="match status" value="1"/>
</dbReference>
<dbReference type="EMBL" id="MLCN01000029">
    <property type="protein sequence ID" value="ONG38727.1"/>
    <property type="molecule type" value="Genomic_DNA"/>
</dbReference>
<evidence type="ECO:0000313" key="2">
    <source>
        <dbReference type="EMBL" id="ONG38727.1"/>
    </source>
</evidence>
<name>A0A1S8CTD3_9GAMM</name>
<organism evidence="2 3">
    <name type="scientific">Alkanindiges hydrocarboniclasticus</name>
    <dbReference type="NCBI Taxonomy" id="1907941"/>
    <lineage>
        <taxon>Bacteria</taxon>
        <taxon>Pseudomonadati</taxon>
        <taxon>Pseudomonadota</taxon>
        <taxon>Gammaproteobacteria</taxon>
        <taxon>Moraxellales</taxon>
        <taxon>Moraxellaceae</taxon>
        <taxon>Alkanindiges</taxon>
    </lineage>
</organism>
<keyword evidence="3" id="KW-1185">Reference proteome</keyword>
<evidence type="ECO:0000313" key="3">
    <source>
        <dbReference type="Proteomes" id="UP000192132"/>
    </source>
</evidence>
<dbReference type="Pfam" id="PF04536">
    <property type="entry name" value="TPM_phosphatase"/>
    <property type="match status" value="1"/>
</dbReference>
<reference evidence="2 3" key="1">
    <citation type="submission" date="2016-10" db="EMBL/GenBank/DDBJ databases">
        <title>Draft Genome sequence of Alkanindiges sp. strain H1.</title>
        <authorList>
            <person name="Subhash Y."/>
            <person name="Lee S."/>
        </authorList>
    </citation>
    <scope>NUCLEOTIDE SEQUENCE [LARGE SCALE GENOMIC DNA]</scope>
    <source>
        <strain evidence="2 3">H1</strain>
    </source>
</reference>
<dbReference type="OrthoDB" id="5683663at2"/>
<dbReference type="InterPro" id="IPR007621">
    <property type="entry name" value="TPM_dom"/>
</dbReference>
<evidence type="ECO:0000259" key="1">
    <source>
        <dbReference type="Pfam" id="PF04536"/>
    </source>
</evidence>
<dbReference type="Proteomes" id="UP000192132">
    <property type="component" value="Unassembled WGS sequence"/>
</dbReference>